<accession>A0A2D2LVU5</accession>
<evidence type="ECO:0000259" key="6">
    <source>
        <dbReference type="Pfam" id="PF04932"/>
    </source>
</evidence>
<proteinExistence type="predicted"/>
<evidence type="ECO:0000256" key="4">
    <source>
        <dbReference type="ARBA" id="ARBA00023136"/>
    </source>
</evidence>
<gene>
    <name evidence="7" type="ORF">NP7_07420</name>
</gene>
<evidence type="ECO:0000313" key="7">
    <source>
        <dbReference type="EMBL" id="ATR79090.1"/>
    </source>
</evidence>
<comment type="subcellular location">
    <subcellularLocation>
        <location evidence="1">Membrane</location>
        <topology evidence="1">Multi-pass membrane protein</topology>
    </subcellularLocation>
</comment>
<dbReference type="AlphaFoldDB" id="A0A2D2LVU5"/>
<protein>
    <recommendedName>
        <fullName evidence="6">O-antigen ligase-related domain-containing protein</fullName>
    </recommendedName>
</protein>
<sequence length="475" mass="54767">MLKDYQFFLPVYSLVILVSMAFLGLSFSWNHAIYDYWRILEIVVMTFSFIVAYFFIKEPIVISKSKLIGFVALLTLAILSVTHAQDYLIAIIDGCQIIILICYGFILTQLKKYIDTPALENAIAIIVLIPLYVVCWVFLGYYLLWQQNIPLDWHGLFPNIRMYDDALLPCLWLLWYSPGFLKKYNKTLIIISSLYLLTLWLDAARANWLSIIIGITIIGIVYRTNYQQIFKPVISIVLSFIWYSLFLFFQTWVTNSSNINGNALSFIIANNYTVVRGDDFARWKMWVGAFYTWLENPILGIGGGNFILLDNTISLNFGHPHNLFVQLVVEWGITGIILVFMILFMFYQLTLKRHGVPILLFGGCFSLLFNALLSGAFVYPISQILTVFFFSFTFSKINTIETSIKNFSNKYTLQKNNNQKVYSVNVALIGILALCIMIFTIIYDVSMNEFTTNNGQTSTGPRFWINAYAMHWKIN</sequence>
<feature type="transmembrane region" description="Helical" evidence="5">
    <location>
        <begin position="122"/>
        <end position="144"/>
    </location>
</feature>
<feature type="transmembrane region" description="Helical" evidence="5">
    <location>
        <begin position="36"/>
        <end position="55"/>
    </location>
</feature>
<feature type="transmembrane region" description="Helical" evidence="5">
    <location>
        <begin position="7"/>
        <end position="30"/>
    </location>
</feature>
<keyword evidence="2 5" id="KW-0812">Transmembrane</keyword>
<feature type="transmembrane region" description="Helical" evidence="5">
    <location>
        <begin position="67"/>
        <end position="84"/>
    </location>
</feature>
<dbReference type="GO" id="GO:0016020">
    <property type="term" value="C:membrane"/>
    <property type="evidence" value="ECO:0007669"/>
    <property type="project" value="UniProtKB-SubCell"/>
</dbReference>
<organism evidence="7 8">
    <name type="scientific">Faucicola osloensis</name>
    <name type="common">Moraxella osloensis</name>
    <dbReference type="NCBI Taxonomy" id="34062"/>
    <lineage>
        <taxon>Bacteria</taxon>
        <taxon>Pseudomonadati</taxon>
        <taxon>Pseudomonadota</taxon>
        <taxon>Gammaproteobacteria</taxon>
        <taxon>Moraxellales</taxon>
        <taxon>Moraxellaceae</taxon>
        <taxon>Faucicola</taxon>
    </lineage>
</organism>
<feature type="transmembrane region" description="Helical" evidence="5">
    <location>
        <begin position="421"/>
        <end position="443"/>
    </location>
</feature>
<evidence type="ECO:0000256" key="2">
    <source>
        <dbReference type="ARBA" id="ARBA00022692"/>
    </source>
</evidence>
<evidence type="ECO:0000313" key="8">
    <source>
        <dbReference type="Proteomes" id="UP000229340"/>
    </source>
</evidence>
<feature type="transmembrane region" description="Helical" evidence="5">
    <location>
        <begin position="90"/>
        <end position="110"/>
    </location>
</feature>
<feature type="transmembrane region" description="Helical" evidence="5">
    <location>
        <begin position="384"/>
        <end position="400"/>
    </location>
</feature>
<dbReference type="RefSeq" id="WP_100270315.1">
    <property type="nucleotide sequence ID" value="NZ_CP024443.1"/>
</dbReference>
<evidence type="ECO:0000256" key="1">
    <source>
        <dbReference type="ARBA" id="ARBA00004141"/>
    </source>
</evidence>
<name>A0A2D2LVU5_FAUOS</name>
<keyword evidence="4 5" id="KW-0472">Membrane</keyword>
<dbReference type="EMBL" id="CP024443">
    <property type="protein sequence ID" value="ATR79090.1"/>
    <property type="molecule type" value="Genomic_DNA"/>
</dbReference>
<dbReference type="Pfam" id="PF04932">
    <property type="entry name" value="Wzy_C"/>
    <property type="match status" value="1"/>
</dbReference>
<feature type="transmembrane region" description="Helical" evidence="5">
    <location>
        <begin position="207"/>
        <end position="226"/>
    </location>
</feature>
<dbReference type="InterPro" id="IPR007016">
    <property type="entry name" value="O-antigen_ligase-rel_domated"/>
</dbReference>
<dbReference type="PANTHER" id="PTHR37422">
    <property type="entry name" value="TEICHURONIC ACID BIOSYNTHESIS PROTEIN TUAE"/>
    <property type="match status" value="1"/>
</dbReference>
<evidence type="ECO:0000256" key="5">
    <source>
        <dbReference type="SAM" id="Phobius"/>
    </source>
</evidence>
<feature type="transmembrane region" description="Helical" evidence="5">
    <location>
        <begin position="233"/>
        <end position="253"/>
    </location>
</feature>
<feature type="transmembrane region" description="Helical" evidence="5">
    <location>
        <begin position="323"/>
        <end position="346"/>
    </location>
</feature>
<feature type="transmembrane region" description="Helical" evidence="5">
    <location>
        <begin position="358"/>
        <end position="378"/>
    </location>
</feature>
<feature type="domain" description="O-antigen ligase-related" evidence="6">
    <location>
        <begin position="193"/>
        <end position="340"/>
    </location>
</feature>
<evidence type="ECO:0000256" key="3">
    <source>
        <dbReference type="ARBA" id="ARBA00022989"/>
    </source>
</evidence>
<dbReference type="InterPro" id="IPR051533">
    <property type="entry name" value="WaaL-like"/>
</dbReference>
<dbReference type="PANTHER" id="PTHR37422:SF13">
    <property type="entry name" value="LIPOPOLYSACCHARIDE BIOSYNTHESIS PROTEIN PA4999-RELATED"/>
    <property type="match status" value="1"/>
</dbReference>
<keyword evidence="3 5" id="KW-1133">Transmembrane helix</keyword>
<dbReference type="Proteomes" id="UP000229340">
    <property type="component" value="Chromosome"/>
</dbReference>
<reference evidence="8" key="1">
    <citation type="submission" date="2017-11" db="EMBL/GenBank/DDBJ databases">
        <title>Complete genome sequence of Moraxella osloensis NP7 isolated from human skin.</title>
        <authorList>
            <person name="Lee K."/>
            <person name="Lim J.Y."/>
            <person name="Hwang I."/>
        </authorList>
    </citation>
    <scope>NUCLEOTIDE SEQUENCE [LARGE SCALE GENOMIC DNA]</scope>
    <source>
        <strain evidence="8">NP7</strain>
    </source>
</reference>